<evidence type="ECO:0000259" key="16">
    <source>
        <dbReference type="Pfam" id="PF06722"/>
    </source>
</evidence>
<evidence type="ECO:0008006" key="19">
    <source>
        <dbReference type="Google" id="ProtNLM"/>
    </source>
</evidence>
<dbReference type="FunFam" id="3.40.50.2000:FF:000021">
    <property type="entry name" value="UDP-glucuronosyltransferase"/>
    <property type="match status" value="1"/>
</dbReference>
<dbReference type="CDD" id="cd03784">
    <property type="entry name" value="GT1_Gtf-like"/>
    <property type="match status" value="2"/>
</dbReference>
<evidence type="ECO:0000256" key="9">
    <source>
        <dbReference type="ARBA" id="ARBA00022824"/>
    </source>
</evidence>
<dbReference type="GO" id="GO:0008194">
    <property type="term" value="F:UDP-glycosyltransferase activity"/>
    <property type="evidence" value="ECO:0007669"/>
    <property type="project" value="InterPro"/>
</dbReference>
<evidence type="ECO:0000256" key="8">
    <source>
        <dbReference type="ARBA" id="ARBA00022801"/>
    </source>
</evidence>
<dbReference type="PROSITE" id="PS00375">
    <property type="entry name" value="UDPGT"/>
    <property type="match status" value="2"/>
</dbReference>
<keyword evidence="4" id="KW-0719">Serine esterase</keyword>
<proteinExistence type="inferred from homology"/>
<keyword evidence="8" id="KW-0378">Hydrolase</keyword>
<keyword evidence="7 14" id="KW-0812">Transmembrane</keyword>
<name>A0AAN9T5R3_9HEMI</name>
<dbReference type="Gene3D" id="3.40.50.2000">
    <property type="entry name" value="Glycogen Phosphorylase B"/>
    <property type="match status" value="3"/>
</dbReference>
<dbReference type="Pfam" id="PF00201">
    <property type="entry name" value="UDPGT"/>
    <property type="match status" value="1"/>
</dbReference>
<gene>
    <name evidence="17" type="ORF">V9T40_011609</name>
</gene>
<comment type="similarity">
    <text evidence="2">Belongs to the type-B carboxylesterase/lipase family.</text>
</comment>
<dbReference type="SUPFAM" id="SSF53474">
    <property type="entry name" value="alpha/beta-Hydrolases"/>
    <property type="match status" value="1"/>
</dbReference>
<dbReference type="Gene3D" id="3.40.50.1820">
    <property type="entry name" value="alpha/beta hydrolase"/>
    <property type="match status" value="1"/>
</dbReference>
<feature type="domain" description="Carboxylesterase type B" evidence="15">
    <location>
        <begin position="13"/>
        <end position="400"/>
    </location>
</feature>
<comment type="similarity">
    <text evidence="3">Belongs to the UDP-glycosyltransferase family.</text>
</comment>
<dbReference type="InterPro" id="IPR050271">
    <property type="entry name" value="UDP-glycosyltransferase"/>
</dbReference>
<comment type="subcellular location">
    <subcellularLocation>
        <location evidence="13">Endomembrane system</location>
        <topology evidence="13">Single-pass type I membrane protein</topology>
    </subcellularLocation>
    <subcellularLocation>
        <location evidence="1">Endoplasmic reticulum</location>
    </subcellularLocation>
</comment>
<reference evidence="17 18" key="1">
    <citation type="submission" date="2024-03" db="EMBL/GenBank/DDBJ databases">
        <title>Adaptation during the transition from Ophiocordyceps entomopathogen to insect associate is accompanied by gene loss and intensified selection.</title>
        <authorList>
            <person name="Ward C.M."/>
            <person name="Onetto C.A."/>
            <person name="Borneman A.R."/>
        </authorList>
    </citation>
    <scope>NUCLEOTIDE SEQUENCE [LARGE SCALE GENOMIC DNA]</scope>
    <source>
        <strain evidence="17">AWRI1</strain>
        <tissue evidence="17">Single Adult Female</tissue>
    </source>
</reference>
<dbReference type="Proteomes" id="UP001367676">
    <property type="component" value="Unassembled WGS sequence"/>
</dbReference>
<feature type="domain" description="Erythromycin biosynthesis protein CIII-like C-terminal" evidence="16">
    <location>
        <begin position="466"/>
        <end position="585"/>
    </location>
</feature>
<protein>
    <recommendedName>
        <fullName evidence="19">UDP-glycosyltransferases domain-containing protein</fullName>
    </recommendedName>
</protein>
<dbReference type="GO" id="GO:0052689">
    <property type="term" value="F:carboxylic ester hydrolase activity"/>
    <property type="evidence" value="ECO:0007669"/>
    <property type="project" value="UniProtKB-KW"/>
</dbReference>
<evidence type="ECO:0000256" key="1">
    <source>
        <dbReference type="ARBA" id="ARBA00004240"/>
    </source>
</evidence>
<dbReference type="FunFam" id="3.40.50.2000:FF:000050">
    <property type="entry name" value="UDP-glucuronosyltransferase"/>
    <property type="match status" value="1"/>
</dbReference>
<dbReference type="AlphaFoldDB" id="A0AAN9T5R3"/>
<evidence type="ECO:0000256" key="3">
    <source>
        <dbReference type="ARBA" id="ARBA00009995"/>
    </source>
</evidence>
<keyword evidence="12" id="KW-0325">Glycoprotein</keyword>
<dbReference type="Pfam" id="PF06722">
    <property type="entry name" value="EryCIII-like_C"/>
    <property type="match status" value="1"/>
</dbReference>
<keyword evidence="11 14" id="KW-0472">Membrane</keyword>
<keyword evidence="6" id="KW-0808">Transferase</keyword>
<evidence type="ECO:0000256" key="6">
    <source>
        <dbReference type="ARBA" id="ARBA00022679"/>
    </source>
</evidence>
<keyword evidence="9" id="KW-0256">Endoplasmic reticulum</keyword>
<keyword evidence="18" id="KW-1185">Reference proteome</keyword>
<dbReference type="PANTHER" id="PTHR48043">
    <property type="entry name" value="EG:EG0003.4 PROTEIN-RELATED"/>
    <property type="match status" value="1"/>
</dbReference>
<dbReference type="Pfam" id="PF00135">
    <property type="entry name" value="COesterase"/>
    <property type="match status" value="1"/>
</dbReference>
<evidence type="ECO:0000256" key="12">
    <source>
        <dbReference type="ARBA" id="ARBA00023180"/>
    </source>
</evidence>
<keyword evidence="5" id="KW-0328">Glycosyltransferase</keyword>
<dbReference type="PANTHER" id="PTHR48043:SF159">
    <property type="entry name" value="EG:EG0003.4 PROTEIN-RELATED"/>
    <property type="match status" value="1"/>
</dbReference>
<accession>A0AAN9T5R3</accession>
<dbReference type="InterPro" id="IPR002213">
    <property type="entry name" value="UDP_glucos_trans"/>
</dbReference>
<keyword evidence="10 14" id="KW-1133">Transmembrane helix</keyword>
<dbReference type="InterPro" id="IPR010610">
    <property type="entry name" value="EryCIII-like_C"/>
</dbReference>
<evidence type="ECO:0000256" key="13">
    <source>
        <dbReference type="ARBA" id="ARBA00046288"/>
    </source>
</evidence>
<evidence type="ECO:0000256" key="4">
    <source>
        <dbReference type="ARBA" id="ARBA00022487"/>
    </source>
</evidence>
<evidence type="ECO:0000256" key="2">
    <source>
        <dbReference type="ARBA" id="ARBA00005964"/>
    </source>
</evidence>
<evidence type="ECO:0000313" key="18">
    <source>
        <dbReference type="Proteomes" id="UP001367676"/>
    </source>
</evidence>
<evidence type="ECO:0000256" key="14">
    <source>
        <dbReference type="SAM" id="Phobius"/>
    </source>
</evidence>
<dbReference type="InterPro" id="IPR035595">
    <property type="entry name" value="UDP_glycos_trans_CS"/>
</dbReference>
<evidence type="ECO:0000256" key="11">
    <source>
        <dbReference type="ARBA" id="ARBA00023136"/>
    </source>
</evidence>
<evidence type="ECO:0000256" key="5">
    <source>
        <dbReference type="ARBA" id="ARBA00022676"/>
    </source>
</evidence>
<dbReference type="InterPro" id="IPR019826">
    <property type="entry name" value="Carboxylesterase_B_AS"/>
</dbReference>
<dbReference type="EMBL" id="JBBCAQ010000037">
    <property type="protein sequence ID" value="KAK7574418.1"/>
    <property type="molecule type" value="Genomic_DNA"/>
</dbReference>
<feature type="transmembrane region" description="Helical" evidence="14">
    <location>
        <begin position="1056"/>
        <end position="1079"/>
    </location>
</feature>
<evidence type="ECO:0000256" key="10">
    <source>
        <dbReference type="ARBA" id="ARBA00022989"/>
    </source>
</evidence>
<evidence type="ECO:0000256" key="7">
    <source>
        <dbReference type="ARBA" id="ARBA00022692"/>
    </source>
</evidence>
<evidence type="ECO:0000313" key="17">
    <source>
        <dbReference type="EMBL" id="KAK7574418.1"/>
    </source>
</evidence>
<dbReference type="SUPFAM" id="SSF53756">
    <property type="entry name" value="UDP-Glycosyltransferase/glycogen phosphorylase"/>
    <property type="match status" value="2"/>
</dbReference>
<evidence type="ECO:0000259" key="15">
    <source>
        <dbReference type="Pfam" id="PF00135"/>
    </source>
</evidence>
<dbReference type="InterPro" id="IPR029058">
    <property type="entry name" value="AB_hydrolase_fold"/>
</dbReference>
<dbReference type="GO" id="GO:0005783">
    <property type="term" value="C:endoplasmic reticulum"/>
    <property type="evidence" value="ECO:0007669"/>
    <property type="project" value="UniProtKB-SubCell"/>
</dbReference>
<dbReference type="InterPro" id="IPR002018">
    <property type="entry name" value="CarbesteraseB"/>
</dbReference>
<sequence>MPIPFSGCSSSLNIISVKQGNLTGTTMISRNGTIFNAYLGIPFATPPLGNLRFKPPIKAKSWQGVLNATQPGACCIQISEETRQLAGSEDCLNLNIYTPQDAQPGDNIPVIVYIFGGLFKQNSNLDNGPEYMMDKRIIIVMPNHRLGALGFLSTGDAVISGNMGLKDQVLALQWVKDNIDSFGGNPNQITLQGHSSGAMCVHLHTLSPVSAGLFNRVIIQSGVGDSVTGFYDKEVSRAIGVEFAHKIGCKHKSSKKILQCLLKQDANAFPSIQEQMLIWSIYPSAPFRPTVEIKDAERAFLTQIPPKAQHPLSNYEWLIGTTSGEGAYNAAGLLTGDGKLARQFDKQYKELFPITFMYLWTSNLKYIDQISTSIRKHYFGDERIDNTTAKPLMHLIPKVVEVAGIHMTPGKPLPQMLEKFINESENGVILLSLGSISKSNIYDTKLRHVFRETFSCLQQRVIWKFEENIENISENVLIRDWIPQRDILAHKNVKLFITHAGVNGMYEAIDAGVPLVFLPLFADQPSNAGLMEDIGAGITLDIKTLTKEILLNAINDVLNDERYSKQMQKLSSQFKDRPMSPQESVVYWTEYVLRHNGTQHLQPMSLEVPCHMKSFQPLFEELVNRKHNVTLISGYRLKESLQSNYTFIDVSSRFHETKLTNFVKENRRIGKFRGIKYFAETFLNHAERILSLKQVQDVIQSNSHYDLVISELCLLDVFFAFGNKFNAPTIALSPMKLTPSYYWILRDPFPSSYVPTLVLDMTEKMTLFSRVVNTIFNFYYVLFYEFFSLPRSQKLLENHFHFDTENMPHIKDILRNISVTFVTDHYSAGFIKPELPNIINVAGLHFTPPKPLPSNMQKFMDEAEFGVIFLSLGSTVEPNALDNIGNKFIQILGNLPQRVIMKWDPKLLQNVSDNILVQEWIPQNEILNHPKCELLITQGGIHSCLETLNASVPVVGIPIISDQQYNLAVMEYYEMGTVLQLEEVPTKLASKVNEVLNNPKYKNNIKKRSVLFRERLVKPLDEAMHWVDHVIKHKDTAYLKSAALQLSWFELYSVDVLLILILIILSASYLIKYCLLWFMQTLTFLKDKMWYAGVELSNKDVIHHTKYD</sequence>
<organism evidence="17 18">
    <name type="scientific">Parthenolecanium corni</name>
    <dbReference type="NCBI Taxonomy" id="536013"/>
    <lineage>
        <taxon>Eukaryota</taxon>
        <taxon>Metazoa</taxon>
        <taxon>Ecdysozoa</taxon>
        <taxon>Arthropoda</taxon>
        <taxon>Hexapoda</taxon>
        <taxon>Insecta</taxon>
        <taxon>Pterygota</taxon>
        <taxon>Neoptera</taxon>
        <taxon>Paraneoptera</taxon>
        <taxon>Hemiptera</taxon>
        <taxon>Sternorrhyncha</taxon>
        <taxon>Coccoidea</taxon>
        <taxon>Coccidae</taxon>
        <taxon>Parthenolecanium</taxon>
    </lineage>
</organism>
<comment type="caution">
    <text evidence="17">The sequence shown here is derived from an EMBL/GenBank/DDBJ whole genome shotgun (WGS) entry which is preliminary data.</text>
</comment>
<dbReference type="PROSITE" id="PS00122">
    <property type="entry name" value="CARBOXYLESTERASE_B_1"/>
    <property type="match status" value="1"/>
</dbReference>